<reference evidence="2 3" key="1">
    <citation type="journal article" date="2018" name="Evol. Lett.">
        <title>Horizontal gene cluster transfer increased hallucinogenic mushroom diversity.</title>
        <authorList>
            <person name="Reynolds H.T."/>
            <person name="Vijayakumar V."/>
            <person name="Gluck-Thaler E."/>
            <person name="Korotkin H.B."/>
            <person name="Matheny P.B."/>
            <person name="Slot J.C."/>
        </authorList>
    </citation>
    <scope>NUCLEOTIDE SEQUENCE [LARGE SCALE GENOMIC DNA]</scope>
    <source>
        <strain evidence="2 3">SRW20</strain>
    </source>
</reference>
<dbReference type="InParanoid" id="A0A409XZR6"/>
<evidence type="ECO:0000256" key="1">
    <source>
        <dbReference type="SAM" id="SignalP"/>
    </source>
</evidence>
<dbReference type="OrthoDB" id="10006285at2759"/>
<gene>
    <name evidence="2" type="ORF">CVT26_005616</name>
</gene>
<dbReference type="Gene3D" id="2.130.10.10">
    <property type="entry name" value="YVTN repeat-like/Quinoprotein amine dehydrogenase"/>
    <property type="match status" value="1"/>
</dbReference>
<dbReference type="EMBL" id="NHYE01001388">
    <property type="protein sequence ID" value="PPQ96211.1"/>
    <property type="molecule type" value="Genomic_DNA"/>
</dbReference>
<evidence type="ECO:0000313" key="3">
    <source>
        <dbReference type="Proteomes" id="UP000284706"/>
    </source>
</evidence>
<comment type="caution">
    <text evidence="2">The sequence shown here is derived from an EMBL/GenBank/DDBJ whole genome shotgun (WGS) entry which is preliminary data.</text>
</comment>
<organism evidence="2 3">
    <name type="scientific">Gymnopilus dilepis</name>
    <dbReference type="NCBI Taxonomy" id="231916"/>
    <lineage>
        <taxon>Eukaryota</taxon>
        <taxon>Fungi</taxon>
        <taxon>Dikarya</taxon>
        <taxon>Basidiomycota</taxon>
        <taxon>Agaricomycotina</taxon>
        <taxon>Agaricomycetes</taxon>
        <taxon>Agaricomycetidae</taxon>
        <taxon>Agaricales</taxon>
        <taxon>Agaricineae</taxon>
        <taxon>Hymenogastraceae</taxon>
        <taxon>Gymnopilus</taxon>
    </lineage>
</organism>
<feature type="signal peptide" evidence="1">
    <location>
        <begin position="1"/>
        <end position="18"/>
    </location>
</feature>
<feature type="chain" id="PRO_5019433957" description="3-carboxymuconate cyclase" evidence="1">
    <location>
        <begin position="19"/>
        <end position="418"/>
    </location>
</feature>
<keyword evidence="1" id="KW-0732">Signal</keyword>
<dbReference type="Proteomes" id="UP000284706">
    <property type="component" value="Unassembled WGS sequence"/>
</dbReference>
<keyword evidence="3" id="KW-1185">Reference proteome</keyword>
<sequence length="418" mass="43854">MFEFGRLLLALACVSVAAGSIMPRGVSTAGAAYFIIDDPAQKVVAVNVGSDGSLGPFARVFDAGGVGQRVTHVTPPGAPPVLFSPGPDPLFGQGSVRVHQEAGILVTINPGSSTVALFKINPQDPTKLTLVGKPAKSGGEFPSSVTINSKGTVACVLNGGVINGVSCFDIHPSTGLALKPNTQRFLNISQTTPPVGPLGTVSSITFSADDSKLLCVVKGVDANTNGYLATWAVNHDGSLSKNFVKSFPSNAGSVPFTIFNIPKTDAYIAVDPSIGFITYNFKNSSSLSASSITTPIPNQILNCWVAYSPKSGNFYIIDPALSLVNEVHYDAKLNPTLVKQYPQLPSSDTLDSNVAVINNHAYLYVLQPNATSISVLSVDRPGAATHIQTFNLTSALKSAGLASWNRLNFQGMANFVRR</sequence>
<dbReference type="SUPFAM" id="SSF75011">
    <property type="entry name" value="3-carboxy-cis,cis-mucoante lactonizing enzyme"/>
    <property type="match status" value="1"/>
</dbReference>
<proteinExistence type="predicted"/>
<evidence type="ECO:0008006" key="4">
    <source>
        <dbReference type="Google" id="ProtNLM"/>
    </source>
</evidence>
<dbReference type="STRING" id="231916.A0A409XZR6"/>
<dbReference type="InterPro" id="IPR015943">
    <property type="entry name" value="WD40/YVTN_repeat-like_dom_sf"/>
</dbReference>
<accession>A0A409XZR6</accession>
<evidence type="ECO:0000313" key="2">
    <source>
        <dbReference type="EMBL" id="PPQ96211.1"/>
    </source>
</evidence>
<dbReference type="AlphaFoldDB" id="A0A409XZR6"/>
<protein>
    <recommendedName>
        <fullName evidence="4">3-carboxymuconate cyclase</fullName>
    </recommendedName>
</protein>
<name>A0A409XZR6_9AGAR</name>